<feature type="compositionally biased region" description="Polar residues" evidence="5">
    <location>
        <begin position="65"/>
        <end position="81"/>
    </location>
</feature>
<evidence type="ECO:0000313" key="7">
    <source>
        <dbReference type="EnsemblMetazoa" id="GPAI000769-PA"/>
    </source>
</evidence>
<dbReference type="SUPFAM" id="SSF52166">
    <property type="entry name" value="Ribosomal protein L4"/>
    <property type="match status" value="1"/>
</dbReference>
<dbReference type="Gene3D" id="2.40.50.140">
    <property type="entry name" value="Nucleic acid-binding proteins"/>
    <property type="match status" value="1"/>
</dbReference>
<evidence type="ECO:0000256" key="2">
    <source>
        <dbReference type="ARBA" id="ARBA00010528"/>
    </source>
</evidence>
<feature type="region of interest" description="Disordered" evidence="5">
    <location>
        <begin position="65"/>
        <end position="86"/>
    </location>
</feature>
<dbReference type="VEuPathDB" id="VectorBase:GPAI000769"/>
<reference evidence="8" key="1">
    <citation type="submission" date="2014-03" db="EMBL/GenBank/DDBJ databases">
        <authorList>
            <person name="Aksoy S."/>
            <person name="Warren W."/>
            <person name="Wilson R.K."/>
        </authorList>
    </citation>
    <scope>NUCLEOTIDE SEQUENCE [LARGE SCALE GENOMIC DNA]</scope>
    <source>
        <strain evidence="8">IAEA</strain>
    </source>
</reference>
<evidence type="ECO:0000256" key="5">
    <source>
        <dbReference type="SAM" id="MobiDB-lite"/>
    </source>
</evidence>
<dbReference type="EnsemblMetazoa" id="GPAI000769-RA">
    <property type="protein sequence ID" value="GPAI000769-PA"/>
    <property type="gene ID" value="GPAI000769"/>
</dbReference>
<dbReference type="Pfam" id="PF00573">
    <property type="entry name" value="Ribosomal_L4"/>
    <property type="match status" value="1"/>
</dbReference>
<dbReference type="Gene3D" id="3.40.1370.10">
    <property type="match status" value="1"/>
</dbReference>
<dbReference type="PANTHER" id="PTHR13691:SF5">
    <property type="entry name" value="LARGE RIBOSOMAL SUBUNIT PROTEIN UL2M"/>
    <property type="match status" value="1"/>
</dbReference>
<dbReference type="NCBIfam" id="TIGR01171">
    <property type="entry name" value="rplB_bact"/>
    <property type="match status" value="1"/>
</dbReference>
<comment type="similarity">
    <text evidence="1">Belongs to the universal ribosomal protein uL2 family.</text>
</comment>
<evidence type="ECO:0000256" key="1">
    <source>
        <dbReference type="ARBA" id="ARBA00005636"/>
    </source>
</evidence>
<keyword evidence="3" id="KW-0689">Ribosomal protein</keyword>
<dbReference type="InterPro" id="IPR002171">
    <property type="entry name" value="Ribosomal_uL2"/>
</dbReference>
<dbReference type="GO" id="GO:0003723">
    <property type="term" value="F:RNA binding"/>
    <property type="evidence" value="ECO:0007669"/>
    <property type="project" value="InterPro"/>
</dbReference>
<dbReference type="InterPro" id="IPR008991">
    <property type="entry name" value="Translation_prot_SH3-like_sf"/>
</dbReference>
<dbReference type="Gene3D" id="2.30.30.30">
    <property type="match status" value="1"/>
</dbReference>
<dbReference type="Proteomes" id="UP000092445">
    <property type="component" value="Unassembled WGS sequence"/>
</dbReference>
<dbReference type="InterPro" id="IPR005880">
    <property type="entry name" value="Ribosomal_uL2_bac/org-type"/>
</dbReference>
<dbReference type="InterPro" id="IPR023574">
    <property type="entry name" value="Ribosomal_uL4_dom_sf"/>
</dbReference>
<keyword evidence="4" id="KW-0687">Ribonucleoprotein</keyword>
<dbReference type="Pfam" id="PF00181">
    <property type="entry name" value="Ribosomal_L2_N"/>
    <property type="match status" value="1"/>
</dbReference>
<sequence length="208" mass="23367">MHQNALKSILSELLRQDRIVLVKKSEKTKNLEKKLKYMGLENVLIISDTIDKNLTLAARKSISKLTKASNKSGGRNNQGRITTRHIGGGHKKKYRLIDFKRTKDNITGKVTRLEYDPNRSSHIALIVYRDGEKRYILAAKNLNVGDEIQSGINAPIKIGNALPMELFPAGSILHNVELKLGKGGQLARSADREKHVKFLTNVVQHLEK</sequence>
<evidence type="ECO:0000259" key="6">
    <source>
        <dbReference type="SMART" id="SM01383"/>
    </source>
</evidence>
<accession>A0A1A9Z1A8</accession>
<dbReference type="AlphaFoldDB" id="A0A1A9Z1A8"/>
<evidence type="ECO:0000256" key="4">
    <source>
        <dbReference type="ARBA" id="ARBA00023274"/>
    </source>
</evidence>
<evidence type="ECO:0000313" key="8">
    <source>
        <dbReference type="Proteomes" id="UP000092445"/>
    </source>
</evidence>
<dbReference type="PANTHER" id="PTHR13691">
    <property type="entry name" value="RIBOSOMAL PROTEIN L2"/>
    <property type="match status" value="1"/>
</dbReference>
<reference evidence="7" key="2">
    <citation type="submission" date="2020-05" db="UniProtKB">
        <authorList>
            <consortium name="EnsemblMetazoa"/>
        </authorList>
    </citation>
    <scope>IDENTIFICATION</scope>
    <source>
        <strain evidence="7">IAEA</strain>
    </source>
</reference>
<dbReference type="GO" id="GO:0003735">
    <property type="term" value="F:structural constituent of ribosome"/>
    <property type="evidence" value="ECO:0007669"/>
    <property type="project" value="InterPro"/>
</dbReference>
<evidence type="ECO:0000256" key="3">
    <source>
        <dbReference type="ARBA" id="ARBA00022980"/>
    </source>
</evidence>
<keyword evidence="8" id="KW-1185">Reference proteome</keyword>
<dbReference type="InterPro" id="IPR022666">
    <property type="entry name" value="Ribosomal_uL2_RNA-bd_dom"/>
</dbReference>
<dbReference type="GO" id="GO:0015934">
    <property type="term" value="C:large ribosomal subunit"/>
    <property type="evidence" value="ECO:0007669"/>
    <property type="project" value="InterPro"/>
</dbReference>
<feature type="domain" description="Large ribosomal subunit protein uL2 RNA-binding" evidence="6">
    <location>
        <begin position="74"/>
        <end position="150"/>
    </location>
</feature>
<comment type="similarity">
    <text evidence="2">Belongs to the universal ribosomal protein uL4 family.</text>
</comment>
<dbReference type="InterPro" id="IPR012340">
    <property type="entry name" value="NA-bd_OB-fold"/>
</dbReference>
<dbReference type="SUPFAM" id="SSF50104">
    <property type="entry name" value="Translation proteins SH3-like domain"/>
    <property type="match status" value="1"/>
</dbReference>
<dbReference type="GO" id="GO:0016740">
    <property type="term" value="F:transferase activity"/>
    <property type="evidence" value="ECO:0007669"/>
    <property type="project" value="InterPro"/>
</dbReference>
<dbReference type="STRING" id="7398.A0A1A9Z1A8"/>
<proteinExistence type="inferred from homology"/>
<dbReference type="InterPro" id="IPR002136">
    <property type="entry name" value="Ribosomal_uL4"/>
</dbReference>
<dbReference type="SMART" id="SM01383">
    <property type="entry name" value="Ribosomal_L2"/>
    <property type="match status" value="1"/>
</dbReference>
<dbReference type="SUPFAM" id="SSF50249">
    <property type="entry name" value="Nucleic acid-binding proteins"/>
    <property type="match status" value="1"/>
</dbReference>
<protein>
    <recommendedName>
        <fullName evidence="6">Large ribosomal subunit protein uL2 RNA-binding domain-containing protein</fullName>
    </recommendedName>
</protein>
<organism evidence="7 8">
    <name type="scientific">Glossina pallidipes</name>
    <name type="common">Tsetse fly</name>
    <dbReference type="NCBI Taxonomy" id="7398"/>
    <lineage>
        <taxon>Eukaryota</taxon>
        <taxon>Metazoa</taxon>
        <taxon>Ecdysozoa</taxon>
        <taxon>Arthropoda</taxon>
        <taxon>Hexapoda</taxon>
        <taxon>Insecta</taxon>
        <taxon>Pterygota</taxon>
        <taxon>Neoptera</taxon>
        <taxon>Endopterygota</taxon>
        <taxon>Diptera</taxon>
        <taxon>Brachycera</taxon>
        <taxon>Muscomorpha</taxon>
        <taxon>Hippoboscoidea</taxon>
        <taxon>Glossinidae</taxon>
        <taxon>Glossina</taxon>
    </lineage>
</organism>
<name>A0A1A9Z1A8_GLOPL</name>
<dbReference type="GO" id="GO:0002181">
    <property type="term" value="P:cytoplasmic translation"/>
    <property type="evidence" value="ECO:0007669"/>
    <property type="project" value="TreeGrafter"/>
</dbReference>
<dbReference type="InterPro" id="IPR014722">
    <property type="entry name" value="Rib_uL2_dom2"/>
</dbReference>